<protein>
    <recommendedName>
        <fullName evidence="3">Dedicator of cytokinesis protein 7</fullName>
    </recommendedName>
</protein>
<dbReference type="Ensembl" id="ENSCCNT00000027003.1">
    <property type="protein sequence ID" value="ENSCCNP00000020943.1"/>
    <property type="gene ID" value="ENSCCNG00000020829.1"/>
</dbReference>
<evidence type="ECO:0000256" key="1">
    <source>
        <dbReference type="SAM" id="MobiDB-lite"/>
    </source>
</evidence>
<evidence type="ECO:0008006" key="3">
    <source>
        <dbReference type="Google" id="ProtNLM"/>
    </source>
</evidence>
<reference evidence="2" key="1">
    <citation type="submission" date="2023-09" db="UniProtKB">
        <authorList>
            <consortium name="Ensembl"/>
        </authorList>
    </citation>
    <scope>IDENTIFICATION</scope>
</reference>
<dbReference type="GO" id="GO:0007409">
    <property type="term" value="P:axonogenesis"/>
    <property type="evidence" value="ECO:0007669"/>
    <property type="project" value="TreeGrafter"/>
</dbReference>
<feature type="compositionally biased region" description="Low complexity" evidence="1">
    <location>
        <begin position="193"/>
        <end position="203"/>
    </location>
</feature>
<dbReference type="PANTHER" id="PTHR23317">
    <property type="entry name" value="DEDICATOR OF CYTOKINESIS DOCK"/>
    <property type="match status" value="1"/>
</dbReference>
<evidence type="ECO:0000313" key="2">
    <source>
        <dbReference type="Ensembl" id="ENSCCNP00000020943.1"/>
    </source>
</evidence>
<organism evidence="2">
    <name type="scientific">Castor canadensis</name>
    <name type="common">American beaver</name>
    <dbReference type="NCBI Taxonomy" id="51338"/>
    <lineage>
        <taxon>Eukaryota</taxon>
        <taxon>Metazoa</taxon>
        <taxon>Chordata</taxon>
        <taxon>Craniata</taxon>
        <taxon>Vertebrata</taxon>
        <taxon>Euteleostomi</taxon>
        <taxon>Mammalia</taxon>
        <taxon>Eutheria</taxon>
        <taxon>Euarchontoglires</taxon>
        <taxon>Glires</taxon>
        <taxon>Rodentia</taxon>
        <taxon>Castorimorpha</taxon>
        <taxon>Castoridae</taxon>
        <taxon>Castor</taxon>
    </lineage>
</organism>
<dbReference type="GO" id="GO:0007264">
    <property type="term" value="P:small GTPase-mediated signal transduction"/>
    <property type="evidence" value="ECO:0007669"/>
    <property type="project" value="InterPro"/>
</dbReference>
<proteinExistence type="predicted"/>
<dbReference type="InterPro" id="IPR026791">
    <property type="entry name" value="DOCK"/>
</dbReference>
<dbReference type="GO" id="GO:0005085">
    <property type="term" value="F:guanyl-nucleotide exchange factor activity"/>
    <property type="evidence" value="ECO:0007669"/>
    <property type="project" value="InterPro"/>
</dbReference>
<name>A0A8C0X3K9_CASCN</name>
<feature type="region of interest" description="Disordered" evidence="1">
    <location>
        <begin position="193"/>
        <end position="217"/>
    </location>
</feature>
<dbReference type="AlphaFoldDB" id="A0A8C0X3K9"/>
<sequence length="451" mass="50593">MLDILQVPLPGMKWVDNHKGVFNVEVVAVSSIHTQDPYLDKFFALVNALDEHMFPVRIGDMRIMENNLENELKSSISALNSSQLEPVVRFLHLLLDKLILLVVRPPVIAGQIVNLGQASFEAMASIINRLHKNLEGNHDQHGRNSLLASYIYYVFRLPNTYPNSPSPGPGGLGGSVHYATMARSAVRPASLNLNRSRSLSNSNPDISGTPTSPDDEVRSIIGSKAMDRSCNRMSSHTETSSFLQTLTGRLPTKKLFHEELALQWVVCSGSVRESALQQAWFFFELMVKSMVHHLYFNDKLDAPRKSRFPERFMDDIAALVSTIASDIVSRFQKDTEMVEKLNTSLAFFLNDLLSVMDRGFVFSLIKSCYKQVSSKLYSLPNPSVLVSLRLDFLRIICSHEHYVTLNLPCSLLTPPASPSPSVSSATSQVCKVCEHVYFLKFTFVKRILNDR</sequence>
<accession>A0A8C0X3K9</accession>
<dbReference type="PANTHER" id="PTHR23317:SF78">
    <property type="entry name" value="DEDICATOR OF CYTOKINESIS PROTEIN 7"/>
    <property type="match status" value="1"/>
</dbReference>